<evidence type="ECO:0000259" key="8">
    <source>
        <dbReference type="Pfam" id="PF17042"/>
    </source>
</evidence>
<evidence type="ECO:0000259" key="7">
    <source>
        <dbReference type="Pfam" id="PF07005"/>
    </source>
</evidence>
<dbReference type="GO" id="GO:0016301">
    <property type="term" value="F:kinase activity"/>
    <property type="evidence" value="ECO:0007669"/>
    <property type="project" value="UniProtKB-KW"/>
</dbReference>
<evidence type="ECO:0000256" key="4">
    <source>
        <dbReference type="ARBA" id="ARBA00022777"/>
    </source>
</evidence>
<dbReference type="Gene3D" id="3.40.50.10840">
    <property type="entry name" value="Putative sugar-binding, N-terminal domain"/>
    <property type="match status" value="1"/>
</dbReference>
<dbReference type="InterPro" id="IPR037051">
    <property type="entry name" value="4-carb_acid_sugar_kinase_N_sf"/>
</dbReference>
<evidence type="ECO:0000256" key="5">
    <source>
        <dbReference type="ARBA" id="ARBA00022840"/>
    </source>
</evidence>
<dbReference type="SUPFAM" id="SSF142764">
    <property type="entry name" value="YgbK-like"/>
    <property type="match status" value="1"/>
</dbReference>
<keyword evidence="4" id="KW-0418">Kinase</keyword>
<reference evidence="9" key="1">
    <citation type="submission" date="2021-01" db="EMBL/GenBank/DDBJ databases">
        <authorList>
            <person name="Corre E."/>
            <person name="Pelletier E."/>
            <person name="Niang G."/>
            <person name="Scheremetjew M."/>
            <person name="Finn R."/>
            <person name="Kale V."/>
            <person name="Holt S."/>
            <person name="Cochrane G."/>
            <person name="Meng A."/>
            <person name="Brown T."/>
            <person name="Cohen L."/>
        </authorList>
    </citation>
    <scope>NUCLEOTIDE SEQUENCE</scope>
    <source>
        <strain evidence="9">Isolate 1302-5</strain>
    </source>
</reference>
<dbReference type="Pfam" id="PF07005">
    <property type="entry name" value="SBD_N"/>
    <property type="match status" value="1"/>
</dbReference>
<evidence type="ECO:0000256" key="3">
    <source>
        <dbReference type="ARBA" id="ARBA00022741"/>
    </source>
</evidence>
<dbReference type="GO" id="GO:0005524">
    <property type="term" value="F:ATP binding"/>
    <property type="evidence" value="ECO:0007669"/>
    <property type="project" value="UniProtKB-KW"/>
</dbReference>
<accession>A0A7S4K7V9</accession>
<name>A0A7S4K7V9_9STRA</name>
<feature type="domain" description="Four-carbon acid sugar kinase N-terminal" evidence="7">
    <location>
        <begin position="69"/>
        <end position="315"/>
    </location>
</feature>
<dbReference type="Pfam" id="PF17042">
    <property type="entry name" value="NBD_C"/>
    <property type="match status" value="1"/>
</dbReference>
<evidence type="ECO:0000256" key="6">
    <source>
        <dbReference type="ARBA" id="ARBA00023277"/>
    </source>
</evidence>
<keyword evidence="6" id="KW-0119">Carbohydrate metabolism</keyword>
<proteinExistence type="inferred from homology"/>
<dbReference type="AlphaFoldDB" id="A0A7S4K7V9"/>
<organism evidence="9">
    <name type="scientific">Odontella aurita</name>
    <dbReference type="NCBI Taxonomy" id="265563"/>
    <lineage>
        <taxon>Eukaryota</taxon>
        <taxon>Sar</taxon>
        <taxon>Stramenopiles</taxon>
        <taxon>Ochrophyta</taxon>
        <taxon>Bacillariophyta</taxon>
        <taxon>Mediophyceae</taxon>
        <taxon>Biddulphiophycidae</taxon>
        <taxon>Eupodiscales</taxon>
        <taxon>Odontellaceae</taxon>
        <taxon>Odontella</taxon>
    </lineage>
</organism>
<keyword evidence="2" id="KW-0808">Transferase</keyword>
<dbReference type="EMBL" id="HBKQ01059112">
    <property type="protein sequence ID" value="CAE2285966.1"/>
    <property type="molecule type" value="Transcribed_RNA"/>
</dbReference>
<comment type="similarity">
    <text evidence="1">Belongs to the four-carbon acid sugar kinase family.</text>
</comment>
<sequence length="532" mass="57554">MMPGPNTVAFAATVASAATAASVASVNNNNDDDERILDRDETLSSLPPEWPEYLTDAIAERASGGNETIVVLDDDPTGTQTVYDLPVLTEWSSEIIEDEFDRGTPAFYIMTNSRSFAPADAAEANECIARRLLSAAKSRNRKLSIISRSDSCLRGHYPLETDTLARTLREEADDDDNSIIDGLILAPFFHEGGRLTLNDVHYVAEGNKLMPAARTPFARDAAFGFSRSNVREYVEEKTHGKIRRDDVVSISLHDLREGGPPRVREKLNELIDGRPCVVNAVSVRDMEVFALGMMRAEEEDGKRFLARTAASFVQARIGLPKRPLLGADVINNNHRRVDDDDATKSDGVEGEGKKRGGLVVVGSYVPKTTAQLERLLRIDGLEAIELDASILVDDDARRGPALDDASERAERAVSSGRTAVVYTSRTLLTGRTPSESLSIGNVISDALVRIVSRLDEEAPPRFIIAKGGITSSDVATKGLGIRRAVVLGQAAPGVPVWRIGGEGKFPGTSYVVFPGNVGSNDELAALVERLST</sequence>
<evidence type="ECO:0000256" key="1">
    <source>
        <dbReference type="ARBA" id="ARBA00005715"/>
    </source>
</evidence>
<keyword evidence="3" id="KW-0547">Nucleotide-binding</keyword>
<protein>
    <recommendedName>
        <fullName evidence="10">Hydroxyacid dehydrogenase</fullName>
    </recommendedName>
</protein>
<keyword evidence="5" id="KW-0067">ATP-binding</keyword>
<evidence type="ECO:0008006" key="10">
    <source>
        <dbReference type="Google" id="ProtNLM"/>
    </source>
</evidence>
<evidence type="ECO:0000256" key="2">
    <source>
        <dbReference type="ARBA" id="ARBA00022679"/>
    </source>
</evidence>
<dbReference type="InterPro" id="IPR010737">
    <property type="entry name" value="4-carb_acid_sugar_kinase_N"/>
</dbReference>
<dbReference type="InterPro" id="IPR031475">
    <property type="entry name" value="NBD_C"/>
</dbReference>
<gene>
    <name evidence="9" type="ORF">OAUR00152_LOCUS40389</name>
</gene>
<feature type="domain" description="Four-carbon acid sugar kinase nucleotide binding" evidence="8">
    <location>
        <begin position="358"/>
        <end position="521"/>
    </location>
</feature>
<dbReference type="Gene3D" id="3.40.980.20">
    <property type="entry name" value="Four-carbon acid sugar kinase, nucleotide binding domain"/>
    <property type="match status" value="1"/>
</dbReference>
<dbReference type="InterPro" id="IPR042213">
    <property type="entry name" value="NBD_C_sf"/>
</dbReference>
<evidence type="ECO:0000313" key="9">
    <source>
        <dbReference type="EMBL" id="CAE2285966.1"/>
    </source>
</evidence>